<dbReference type="Pfam" id="PF02498">
    <property type="entry name" value="Bro-N"/>
    <property type="match status" value="1"/>
</dbReference>
<protein>
    <recommendedName>
        <fullName evidence="1">Bro-N domain-containing protein</fullName>
    </recommendedName>
</protein>
<dbReference type="InterPro" id="IPR005039">
    <property type="entry name" value="Ant_C"/>
</dbReference>
<dbReference type="AlphaFoldDB" id="A0A4P9CBG2"/>
<dbReference type="PANTHER" id="PTHR36180">
    <property type="entry name" value="DNA-BINDING PROTEIN-RELATED-RELATED"/>
    <property type="match status" value="1"/>
</dbReference>
<dbReference type="KEGG" id="emt:CPZ25_017015"/>
<dbReference type="PROSITE" id="PS51750">
    <property type="entry name" value="BRO_N"/>
    <property type="match status" value="1"/>
</dbReference>
<organism evidence="2 3">
    <name type="scientific">Eubacterium maltosivorans</name>
    <dbReference type="NCBI Taxonomy" id="2041044"/>
    <lineage>
        <taxon>Bacteria</taxon>
        <taxon>Bacillati</taxon>
        <taxon>Bacillota</taxon>
        <taxon>Clostridia</taxon>
        <taxon>Eubacteriales</taxon>
        <taxon>Eubacteriaceae</taxon>
        <taxon>Eubacterium</taxon>
    </lineage>
</organism>
<evidence type="ECO:0000259" key="1">
    <source>
        <dbReference type="PROSITE" id="PS51750"/>
    </source>
</evidence>
<dbReference type="PANTHER" id="PTHR36180:SF2">
    <property type="entry name" value="BRO FAMILY PROTEIN"/>
    <property type="match status" value="1"/>
</dbReference>
<dbReference type="Proteomes" id="UP000218387">
    <property type="component" value="Chromosome"/>
</dbReference>
<accession>A0A4P9CBG2</accession>
<keyword evidence="3" id="KW-1185">Reference proteome</keyword>
<sequence length="295" mass="32596">MAAGCSASPPCSSTTPGRWIKMTRSQNRYTPVCLPQIFGGQRFRALYDAQDGTVYFVLNDLCALLGHSNARMAAKRHVAPQDVTKRYVLDPNGRYQRTTVVNESGLYALVFGSRLPAAGRFKHYVTSQILPSVRKYGAYMDPSVLSQVEKDPDACERLLCSLRAVLSEKQALEKQLALAEPKALFADAVIGDSRTISMYGMADLLKTAGYQGMSREILMEKLRQLGYLSVQPGSLNHPMARANGLIELCVRVIWPKDAQGRRIPNRRPLVLHVPRVTGAGQVHFMSLFSGKEAAH</sequence>
<evidence type="ECO:0000313" key="3">
    <source>
        <dbReference type="Proteomes" id="UP000218387"/>
    </source>
</evidence>
<dbReference type="Pfam" id="PF03374">
    <property type="entry name" value="ANT"/>
    <property type="match status" value="1"/>
</dbReference>
<gene>
    <name evidence="2" type="ORF">CPZ25_017015</name>
</gene>
<dbReference type="InterPro" id="IPR003497">
    <property type="entry name" value="BRO_N_domain"/>
</dbReference>
<name>A0A4P9CBG2_EUBML</name>
<dbReference type="SMART" id="SM01040">
    <property type="entry name" value="Bro-N"/>
    <property type="match status" value="1"/>
</dbReference>
<evidence type="ECO:0000313" key="2">
    <source>
        <dbReference type="EMBL" id="QCT72954.1"/>
    </source>
</evidence>
<dbReference type="GO" id="GO:0003677">
    <property type="term" value="F:DNA binding"/>
    <property type="evidence" value="ECO:0007669"/>
    <property type="project" value="InterPro"/>
</dbReference>
<reference evidence="2 3" key="1">
    <citation type="submission" date="2018-05" db="EMBL/GenBank/DDBJ databases">
        <title>Genome comparison of Eubacterium sp.</title>
        <authorList>
            <person name="Feng Y."/>
            <person name="Sanchez-Andrea I."/>
            <person name="Stams A.J.M."/>
            <person name="De Vos W.M."/>
        </authorList>
    </citation>
    <scope>NUCLEOTIDE SEQUENCE [LARGE SCALE GENOMIC DNA]</scope>
    <source>
        <strain evidence="2 3">YI</strain>
    </source>
</reference>
<feature type="domain" description="Bro-N" evidence="1">
    <location>
        <begin position="34"/>
        <end position="137"/>
    </location>
</feature>
<dbReference type="EMBL" id="CP029487">
    <property type="protein sequence ID" value="QCT72954.1"/>
    <property type="molecule type" value="Genomic_DNA"/>
</dbReference>
<proteinExistence type="predicted"/>